<dbReference type="AlphaFoldDB" id="A0A8B6HKX2"/>
<dbReference type="InterPro" id="IPR014729">
    <property type="entry name" value="Rossmann-like_a/b/a_fold"/>
</dbReference>
<comment type="similarity">
    <text evidence="3">Belongs to the CTU2/NCS2 family.</text>
</comment>
<dbReference type="GO" id="GO:0032447">
    <property type="term" value="P:protein urmylation"/>
    <property type="evidence" value="ECO:0007669"/>
    <property type="project" value="UniProtKB-UniRule"/>
</dbReference>
<dbReference type="GO" id="GO:0016783">
    <property type="term" value="F:sulfurtransferase activity"/>
    <property type="evidence" value="ECO:0007669"/>
    <property type="project" value="TreeGrafter"/>
</dbReference>
<dbReference type="UniPathway" id="UPA00988"/>
<dbReference type="HAMAP" id="MF_03054">
    <property type="entry name" value="CTU2"/>
    <property type="match status" value="1"/>
</dbReference>
<dbReference type="GO" id="GO:0002143">
    <property type="term" value="P:tRNA wobble position uridine thiolation"/>
    <property type="evidence" value="ECO:0007669"/>
    <property type="project" value="TreeGrafter"/>
</dbReference>
<evidence type="ECO:0000256" key="2">
    <source>
        <dbReference type="ARBA" id="ARBA00022694"/>
    </source>
</evidence>
<dbReference type="Pfam" id="PF10288">
    <property type="entry name" value="CTU2"/>
    <property type="match status" value="1"/>
</dbReference>
<dbReference type="Proteomes" id="UP000596742">
    <property type="component" value="Unassembled WGS sequence"/>
</dbReference>
<dbReference type="Gene3D" id="3.40.50.620">
    <property type="entry name" value="HUPs"/>
    <property type="match status" value="1"/>
</dbReference>
<name>A0A8B6HKX2_MYTGA</name>
<evidence type="ECO:0000256" key="4">
    <source>
        <dbReference type="SAM" id="MobiDB-lite"/>
    </source>
</evidence>
<comment type="subcellular location">
    <subcellularLocation>
        <location evidence="3">Cytoplasm</location>
    </subcellularLocation>
</comment>
<dbReference type="PANTHER" id="PTHR20882:SF14">
    <property type="entry name" value="CYTOPLASMIC TRNA 2-THIOLATION PROTEIN 2"/>
    <property type="match status" value="1"/>
</dbReference>
<protein>
    <recommendedName>
        <fullName evidence="3">Cytoplasmic tRNA 2-thiolation protein 2</fullName>
    </recommendedName>
</protein>
<dbReference type="PANTHER" id="PTHR20882">
    <property type="entry name" value="CYTOPLASMIC TRNA 2-THIOLATION PROTEIN 2"/>
    <property type="match status" value="1"/>
</dbReference>
<proteinExistence type="inferred from homology"/>
<keyword evidence="6" id="KW-1185">Reference proteome</keyword>
<comment type="pathway">
    <text evidence="3">tRNA modification; 5-methoxycarbonylmethyl-2-thiouridine-tRNA biosynthesis.</text>
</comment>
<dbReference type="InterPro" id="IPR019407">
    <property type="entry name" value="CTU2"/>
</dbReference>
<feature type="region of interest" description="Disordered" evidence="4">
    <location>
        <begin position="161"/>
        <end position="200"/>
    </location>
</feature>
<reference evidence="5" key="1">
    <citation type="submission" date="2018-11" db="EMBL/GenBank/DDBJ databases">
        <authorList>
            <person name="Alioto T."/>
            <person name="Alioto T."/>
        </authorList>
    </citation>
    <scope>NUCLEOTIDE SEQUENCE</scope>
</reference>
<comment type="function">
    <text evidence="3">Plays a central role in 2-thiolation of mcm(5)S(2)U at tRNA wobble positions of tRNA(Lys), tRNA(Glu) and tRNA(Gln). May act by forming a heterodimer with NCS6/CTU1 that ligates sulfur from thiocarboxylated URM1 onto the uridine of tRNAs at wobble position.</text>
</comment>
<dbReference type="GO" id="GO:0005829">
    <property type="term" value="C:cytosol"/>
    <property type="evidence" value="ECO:0007669"/>
    <property type="project" value="TreeGrafter"/>
</dbReference>
<evidence type="ECO:0000256" key="3">
    <source>
        <dbReference type="HAMAP-Rule" id="MF_03054"/>
    </source>
</evidence>
<dbReference type="EMBL" id="UYJE01010200">
    <property type="protein sequence ID" value="VDI80640.1"/>
    <property type="molecule type" value="Genomic_DNA"/>
</dbReference>
<dbReference type="OrthoDB" id="25129at2759"/>
<evidence type="ECO:0000256" key="1">
    <source>
        <dbReference type="ARBA" id="ARBA00022490"/>
    </source>
</evidence>
<keyword evidence="1 3" id="KW-0963">Cytoplasm</keyword>
<dbReference type="GO" id="GO:0000049">
    <property type="term" value="F:tRNA binding"/>
    <property type="evidence" value="ECO:0007669"/>
    <property type="project" value="InterPro"/>
</dbReference>
<comment type="caution">
    <text evidence="5">The sequence shown here is derived from an EMBL/GenBank/DDBJ whole genome shotgun (WGS) entry which is preliminary data.</text>
</comment>
<dbReference type="GO" id="GO:0016779">
    <property type="term" value="F:nucleotidyltransferase activity"/>
    <property type="evidence" value="ECO:0007669"/>
    <property type="project" value="UniProtKB-UniRule"/>
</dbReference>
<sequence>MCSIQEGDIENPIKKDKTEKSKVCMKCGGEAVLITRINDPLCRDCFMVYTTHKFRAAIGKSKIIRDGETVLVGFSGGQASSCLLQLIKDGLSERAHKKLRFKPSLLFIDEGAAIDMSAEERLDSCQKILQVMAKSGFPCHIRSLEEAMDSSFITTDSSKDSLASTELPDLDEQSQGQRSKNDLDTDRPKPAEKPKTNGLPIDKDFKEKCIHYDESEIKLKELLKSLKSVTAKEDLIKSLRYNILIDTARKHSHTKVMTGDCSTRLSVRLLSDISQGKGAHVAMETGFADKRLDDITVVRPIRDFSSKEVTLHNVLNDVESVFIPTLTTKAPQNTSIEHLTESFITGLQADYGSTVMNIMRTGEKLNTEILDSTEQQCIICHAPLDTSTGIASALNAVEFSQKISRKNDDKLSPECCGEGDGSCNTKSGRLNKEEALSTLCYGCRLMVKDLSDVNKLPEYIQRDITNRVNRSKMKADIQDYLLADD</sequence>
<dbReference type="SUPFAM" id="SSF52402">
    <property type="entry name" value="Adenine nucleotide alpha hydrolases-like"/>
    <property type="match status" value="1"/>
</dbReference>
<accession>A0A8B6HKX2</accession>
<evidence type="ECO:0000313" key="6">
    <source>
        <dbReference type="Proteomes" id="UP000596742"/>
    </source>
</evidence>
<evidence type="ECO:0000313" key="5">
    <source>
        <dbReference type="EMBL" id="VDI80640.1"/>
    </source>
</evidence>
<feature type="compositionally biased region" description="Basic and acidic residues" evidence="4">
    <location>
        <begin position="179"/>
        <end position="200"/>
    </location>
</feature>
<keyword evidence="2 3" id="KW-0819">tRNA processing</keyword>
<organism evidence="5 6">
    <name type="scientific">Mytilus galloprovincialis</name>
    <name type="common">Mediterranean mussel</name>
    <dbReference type="NCBI Taxonomy" id="29158"/>
    <lineage>
        <taxon>Eukaryota</taxon>
        <taxon>Metazoa</taxon>
        <taxon>Spiralia</taxon>
        <taxon>Lophotrochozoa</taxon>
        <taxon>Mollusca</taxon>
        <taxon>Bivalvia</taxon>
        <taxon>Autobranchia</taxon>
        <taxon>Pteriomorphia</taxon>
        <taxon>Mytilida</taxon>
        <taxon>Mytiloidea</taxon>
        <taxon>Mytilidae</taxon>
        <taxon>Mytilinae</taxon>
        <taxon>Mytilus</taxon>
    </lineage>
</organism>
<gene>
    <name evidence="5" type="ORF">MGAL_10B076422</name>
</gene>